<evidence type="ECO:0000256" key="1">
    <source>
        <dbReference type="SAM" id="MobiDB-lite"/>
    </source>
</evidence>
<organism evidence="2 3">
    <name type="scientific">Trichodelitschia bisporula</name>
    <dbReference type="NCBI Taxonomy" id="703511"/>
    <lineage>
        <taxon>Eukaryota</taxon>
        <taxon>Fungi</taxon>
        <taxon>Dikarya</taxon>
        <taxon>Ascomycota</taxon>
        <taxon>Pezizomycotina</taxon>
        <taxon>Dothideomycetes</taxon>
        <taxon>Dothideomycetes incertae sedis</taxon>
        <taxon>Phaeotrichales</taxon>
        <taxon>Phaeotrichaceae</taxon>
        <taxon>Trichodelitschia</taxon>
    </lineage>
</organism>
<feature type="region of interest" description="Disordered" evidence="1">
    <location>
        <begin position="148"/>
        <end position="168"/>
    </location>
</feature>
<sequence>MPALKIHPTPFRPSPLSIPPSPFSPRSPLHPQPHPTTRKPPPPPLFTTSSIPPPASPLPWLWQCHLCHTTYPLGTTRRCLDDGHYFCAGTSTKKVPTGQRDENGRLVCKEVVRRHKACKSEFDYDGWGQWARWRRAGAMGLGDSGRVVGGRRASEGQKPWAPTLGRPSLDPRWIAAAADQKIPGEGCAQNCDYPSECRWGRRMSSVGGEQGAFVHTPVVESALAAEVVPTESAPVTENAPATEEPTKTMSLLTLAEVAGKDSKGLLVGEGPERLVSRDESGGGGDVFWGGLMRAARKRRDIGESGLGVVEEVDESEGEEEERATSLKRDAEGDVVMRDVGVEERGNGFPLVLPAPEVGPKFSFDKVFGL</sequence>
<proteinExistence type="predicted"/>
<keyword evidence="3" id="KW-1185">Reference proteome</keyword>
<feature type="region of interest" description="Disordered" evidence="1">
    <location>
        <begin position="309"/>
        <end position="331"/>
    </location>
</feature>
<dbReference type="Proteomes" id="UP000799640">
    <property type="component" value="Unassembled WGS sequence"/>
</dbReference>
<evidence type="ECO:0000313" key="3">
    <source>
        <dbReference type="Proteomes" id="UP000799640"/>
    </source>
</evidence>
<gene>
    <name evidence="2" type="ORF">EJ06DRAFT_580506</name>
</gene>
<dbReference type="EMBL" id="ML996691">
    <property type="protein sequence ID" value="KAF2402201.1"/>
    <property type="molecule type" value="Genomic_DNA"/>
</dbReference>
<protein>
    <submittedName>
        <fullName evidence="2">Uncharacterized protein</fullName>
    </submittedName>
</protein>
<feature type="compositionally biased region" description="Pro residues" evidence="1">
    <location>
        <begin position="10"/>
        <end position="50"/>
    </location>
</feature>
<name>A0A6G1I1Z2_9PEZI</name>
<feature type="compositionally biased region" description="Basic and acidic residues" evidence="1">
    <location>
        <begin position="322"/>
        <end position="331"/>
    </location>
</feature>
<feature type="compositionally biased region" description="Acidic residues" evidence="1">
    <location>
        <begin position="310"/>
        <end position="321"/>
    </location>
</feature>
<accession>A0A6G1I1Z2</accession>
<dbReference type="OrthoDB" id="5396104at2759"/>
<dbReference type="AlphaFoldDB" id="A0A6G1I1Z2"/>
<feature type="region of interest" description="Disordered" evidence="1">
    <location>
        <begin position="1"/>
        <end position="50"/>
    </location>
</feature>
<reference evidence="2" key="1">
    <citation type="journal article" date="2020" name="Stud. Mycol.">
        <title>101 Dothideomycetes genomes: a test case for predicting lifestyles and emergence of pathogens.</title>
        <authorList>
            <person name="Haridas S."/>
            <person name="Albert R."/>
            <person name="Binder M."/>
            <person name="Bloem J."/>
            <person name="Labutti K."/>
            <person name="Salamov A."/>
            <person name="Andreopoulos B."/>
            <person name="Baker S."/>
            <person name="Barry K."/>
            <person name="Bills G."/>
            <person name="Bluhm B."/>
            <person name="Cannon C."/>
            <person name="Castanera R."/>
            <person name="Culley D."/>
            <person name="Daum C."/>
            <person name="Ezra D."/>
            <person name="Gonzalez J."/>
            <person name="Henrissat B."/>
            <person name="Kuo A."/>
            <person name="Liang C."/>
            <person name="Lipzen A."/>
            <person name="Lutzoni F."/>
            <person name="Magnuson J."/>
            <person name="Mondo S."/>
            <person name="Nolan M."/>
            <person name="Ohm R."/>
            <person name="Pangilinan J."/>
            <person name="Park H.-J."/>
            <person name="Ramirez L."/>
            <person name="Alfaro M."/>
            <person name="Sun H."/>
            <person name="Tritt A."/>
            <person name="Yoshinaga Y."/>
            <person name="Zwiers L.-H."/>
            <person name="Turgeon B."/>
            <person name="Goodwin S."/>
            <person name="Spatafora J."/>
            <person name="Crous P."/>
            <person name="Grigoriev I."/>
        </authorList>
    </citation>
    <scope>NUCLEOTIDE SEQUENCE</scope>
    <source>
        <strain evidence="2">CBS 262.69</strain>
    </source>
</reference>
<evidence type="ECO:0000313" key="2">
    <source>
        <dbReference type="EMBL" id="KAF2402201.1"/>
    </source>
</evidence>